<feature type="domain" description="AB hydrolase-1" evidence="1">
    <location>
        <begin position="6"/>
        <end position="207"/>
    </location>
</feature>
<keyword evidence="3" id="KW-1185">Reference proteome</keyword>
<dbReference type="RefSeq" id="WP_030260939.1">
    <property type="nucleotide sequence ID" value="NZ_JBHEZZ010000029.1"/>
</dbReference>
<name>A0ABV6UYE4_9ACTN</name>
<evidence type="ECO:0000313" key="2">
    <source>
        <dbReference type="EMBL" id="MFC1406431.1"/>
    </source>
</evidence>
<organism evidence="2 3">
    <name type="scientific">Streptacidiphilus cavernicola</name>
    <dbReference type="NCBI Taxonomy" id="3342716"/>
    <lineage>
        <taxon>Bacteria</taxon>
        <taxon>Bacillati</taxon>
        <taxon>Actinomycetota</taxon>
        <taxon>Actinomycetes</taxon>
        <taxon>Kitasatosporales</taxon>
        <taxon>Streptomycetaceae</taxon>
        <taxon>Streptacidiphilus</taxon>
    </lineage>
</organism>
<gene>
    <name evidence="2" type="ORF">ACEZDJ_34555</name>
</gene>
<dbReference type="SUPFAM" id="SSF53474">
    <property type="entry name" value="alpha/beta-Hydrolases"/>
    <property type="match status" value="1"/>
</dbReference>
<accession>A0ABV6UYE4</accession>
<dbReference type="GO" id="GO:0016787">
    <property type="term" value="F:hydrolase activity"/>
    <property type="evidence" value="ECO:0007669"/>
    <property type="project" value="UniProtKB-KW"/>
</dbReference>
<reference evidence="2 3" key="1">
    <citation type="submission" date="2024-09" db="EMBL/GenBank/DDBJ databases">
        <authorList>
            <person name="Lee S.D."/>
        </authorList>
    </citation>
    <scope>NUCLEOTIDE SEQUENCE [LARGE SCALE GENOMIC DNA]</scope>
    <source>
        <strain evidence="2 3">N1-5</strain>
    </source>
</reference>
<dbReference type="InterPro" id="IPR000073">
    <property type="entry name" value="AB_hydrolase_1"/>
</dbReference>
<comment type="caution">
    <text evidence="2">The sequence shown here is derived from an EMBL/GenBank/DDBJ whole genome shotgun (WGS) entry which is preliminary data.</text>
</comment>
<keyword evidence="2" id="KW-0378">Hydrolase</keyword>
<dbReference type="InterPro" id="IPR029058">
    <property type="entry name" value="AB_hydrolase_fold"/>
</dbReference>
<dbReference type="Proteomes" id="UP001592528">
    <property type="component" value="Unassembled WGS sequence"/>
</dbReference>
<evidence type="ECO:0000259" key="1">
    <source>
        <dbReference type="Pfam" id="PF12697"/>
    </source>
</evidence>
<dbReference type="Pfam" id="PF12697">
    <property type="entry name" value="Abhydrolase_6"/>
    <property type="match status" value="1"/>
</dbReference>
<dbReference type="EMBL" id="JBHEZZ010000029">
    <property type="protein sequence ID" value="MFC1406431.1"/>
    <property type="molecule type" value="Genomic_DNA"/>
</dbReference>
<protein>
    <submittedName>
        <fullName evidence="2">Alpha/beta fold hydrolase</fullName>
    </submittedName>
</protein>
<sequence>MPSRRILLVHGAATTAGVWSTVRKLLENGSPAFEVQAPTRACSGDLRTEVDALADAAAGAVVVGVSGGATLGLALLAAGVPVAGALLHEPAVGSLVPGLLARVAEEYAAHGVAGFGSALYGPAWDVSMAPADPDAVRRDFAMFRAFEPPAAPLRLSALVTTTVGELSPPPRHRAAQALRSAAGIPFRVLPGCGHAVHLEQPGELAAAVRELTG</sequence>
<proteinExistence type="predicted"/>
<evidence type="ECO:0000313" key="3">
    <source>
        <dbReference type="Proteomes" id="UP001592528"/>
    </source>
</evidence>
<dbReference type="Gene3D" id="3.40.50.1820">
    <property type="entry name" value="alpha/beta hydrolase"/>
    <property type="match status" value="1"/>
</dbReference>